<dbReference type="GO" id="GO:0071897">
    <property type="term" value="P:DNA biosynthetic process"/>
    <property type="evidence" value="ECO:0007669"/>
    <property type="project" value="UniProtKB-ARBA"/>
</dbReference>
<sequence length="329" mass="38306">MTEATEAAFQRATHCYLCNEKIPREGVLKVRDHDHTIQTNNYRGAACGPCNLNLKRKTFVPVFLHNLSRYDAHLLISAIGEISDGDDITVIPKTKEKYVSFSWAGLRFLDSYNFLSSSLDKLVQDLEADDFAILKSVFPQEDKWALLKRKGVYPYSYFTKEEIFLEKSLPPRECFRNDLNGQDISESDYDHALNVFKAFNMDNLWDYHDLYLLSDTLLLACVMETYRKETLENFKLDVVYYYSGPAQKKKIPNLYDKKHYCVYGSTLKLYLTLGLEIVKVHSVMCFEQKAWLAPFVKFNTEKRKLAKSDFQKSLFKIYNNSVFGKCMEM</sequence>
<name>A0AAE1LTM6_9NEOP</name>
<protein>
    <submittedName>
        <fullName evidence="1">DNA polymerase</fullName>
    </submittedName>
</protein>
<dbReference type="InterPro" id="IPR012337">
    <property type="entry name" value="RNaseH-like_sf"/>
</dbReference>
<keyword evidence="2" id="KW-1185">Reference proteome</keyword>
<dbReference type="SUPFAM" id="SSF56672">
    <property type="entry name" value="DNA/RNA polymerases"/>
    <property type="match status" value="1"/>
</dbReference>
<reference evidence="1" key="1">
    <citation type="submission" date="2021-07" db="EMBL/GenBank/DDBJ databases">
        <authorList>
            <person name="Catto M.A."/>
            <person name="Jacobson A."/>
            <person name="Kennedy G."/>
            <person name="Labadie P."/>
            <person name="Hunt B.G."/>
            <person name="Srinivasan R."/>
        </authorList>
    </citation>
    <scope>NUCLEOTIDE SEQUENCE</scope>
    <source>
        <strain evidence="1">PL_HMW_Pooled</strain>
        <tissue evidence="1">Head</tissue>
    </source>
</reference>
<dbReference type="InterPro" id="IPR004211">
    <property type="entry name" value="Endonuclease_7"/>
</dbReference>
<feature type="non-terminal residue" evidence="1">
    <location>
        <position position="1"/>
    </location>
</feature>
<reference evidence="1" key="2">
    <citation type="journal article" date="2023" name="BMC Genomics">
        <title>Pest status, molecular evolution, and epigenetic factors derived from the genome assembly of Frankliniella fusca, a thysanopteran phytovirus vector.</title>
        <authorList>
            <person name="Catto M.A."/>
            <person name="Labadie P.E."/>
            <person name="Jacobson A.L."/>
            <person name="Kennedy G.G."/>
            <person name="Srinivasan R."/>
            <person name="Hunt B.G."/>
        </authorList>
    </citation>
    <scope>NUCLEOTIDE SEQUENCE</scope>
    <source>
        <strain evidence="1">PL_HMW_Pooled</strain>
    </source>
</reference>
<dbReference type="Proteomes" id="UP001219518">
    <property type="component" value="Unassembled WGS sequence"/>
</dbReference>
<accession>A0AAE1LTM6</accession>
<dbReference type="GO" id="GO:0042575">
    <property type="term" value="C:DNA polymerase complex"/>
    <property type="evidence" value="ECO:0007669"/>
    <property type="project" value="UniProtKB-ARBA"/>
</dbReference>
<dbReference type="GO" id="GO:0003676">
    <property type="term" value="F:nucleic acid binding"/>
    <property type="evidence" value="ECO:0007669"/>
    <property type="project" value="InterPro"/>
</dbReference>
<dbReference type="SUPFAM" id="SSF54060">
    <property type="entry name" value="His-Me finger endonucleases"/>
    <property type="match status" value="1"/>
</dbReference>
<evidence type="ECO:0000313" key="1">
    <source>
        <dbReference type="EMBL" id="KAK3931638.1"/>
    </source>
</evidence>
<dbReference type="PANTHER" id="PTHR31511:SF12">
    <property type="entry name" value="RHO TERMINATION FACTOR N-TERMINAL DOMAIN-CONTAINING PROTEIN"/>
    <property type="match status" value="1"/>
</dbReference>
<gene>
    <name evidence="1" type="ORF">KUF71_007453</name>
</gene>
<dbReference type="SUPFAM" id="SSF53098">
    <property type="entry name" value="Ribonuclease H-like"/>
    <property type="match status" value="1"/>
</dbReference>
<dbReference type="AlphaFoldDB" id="A0AAE1LTM6"/>
<dbReference type="InterPro" id="IPR044925">
    <property type="entry name" value="His-Me_finger_sf"/>
</dbReference>
<proteinExistence type="predicted"/>
<evidence type="ECO:0000313" key="2">
    <source>
        <dbReference type="Proteomes" id="UP001219518"/>
    </source>
</evidence>
<dbReference type="InterPro" id="IPR036397">
    <property type="entry name" value="RNaseH_sf"/>
</dbReference>
<dbReference type="InterPro" id="IPR043502">
    <property type="entry name" value="DNA/RNA_pol_sf"/>
</dbReference>
<dbReference type="PANTHER" id="PTHR31511">
    <property type="entry name" value="PROTEIN CBG23764"/>
    <property type="match status" value="1"/>
</dbReference>
<dbReference type="Gene3D" id="3.30.420.10">
    <property type="entry name" value="Ribonuclease H-like superfamily/Ribonuclease H"/>
    <property type="match status" value="1"/>
</dbReference>
<dbReference type="Pfam" id="PF02945">
    <property type="entry name" value="Endonuclease_7"/>
    <property type="match status" value="1"/>
</dbReference>
<organism evidence="1 2">
    <name type="scientific">Frankliniella fusca</name>
    <dbReference type="NCBI Taxonomy" id="407009"/>
    <lineage>
        <taxon>Eukaryota</taxon>
        <taxon>Metazoa</taxon>
        <taxon>Ecdysozoa</taxon>
        <taxon>Arthropoda</taxon>
        <taxon>Hexapoda</taxon>
        <taxon>Insecta</taxon>
        <taxon>Pterygota</taxon>
        <taxon>Neoptera</taxon>
        <taxon>Paraneoptera</taxon>
        <taxon>Thysanoptera</taxon>
        <taxon>Terebrantia</taxon>
        <taxon>Thripoidea</taxon>
        <taxon>Thripidae</taxon>
        <taxon>Frankliniella</taxon>
    </lineage>
</organism>
<dbReference type="EMBL" id="JAHWGI010001427">
    <property type="protein sequence ID" value="KAK3931638.1"/>
    <property type="molecule type" value="Genomic_DNA"/>
</dbReference>
<comment type="caution">
    <text evidence="1">The sequence shown here is derived from an EMBL/GenBank/DDBJ whole genome shotgun (WGS) entry which is preliminary data.</text>
</comment>